<feature type="transmembrane region" description="Helical" evidence="7">
    <location>
        <begin position="53"/>
        <end position="75"/>
    </location>
</feature>
<accession>A0ABS1J3L0</accession>
<evidence type="ECO:0000313" key="8">
    <source>
        <dbReference type="EMBL" id="MBK5898723.1"/>
    </source>
</evidence>
<evidence type="ECO:0000256" key="7">
    <source>
        <dbReference type="SAM" id="Phobius"/>
    </source>
</evidence>
<evidence type="ECO:0000256" key="2">
    <source>
        <dbReference type="ARBA" id="ARBA00022448"/>
    </source>
</evidence>
<feature type="transmembrane region" description="Helical" evidence="7">
    <location>
        <begin position="317"/>
        <end position="343"/>
    </location>
</feature>
<proteinExistence type="predicted"/>
<dbReference type="NCBIfam" id="TIGR00797">
    <property type="entry name" value="matE"/>
    <property type="match status" value="1"/>
</dbReference>
<evidence type="ECO:0000256" key="1">
    <source>
        <dbReference type="ARBA" id="ARBA00004651"/>
    </source>
</evidence>
<keyword evidence="2" id="KW-0813">Transport</keyword>
<dbReference type="InterPro" id="IPR047135">
    <property type="entry name" value="YsiQ"/>
</dbReference>
<evidence type="ECO:0000256" key="5">
    <source>
        <dbReference type="ARBA" id="ARBA00022989"/>
    </source>
</evidence>
<feature type="transmembrane region" description="Helical" evidence="7">
    <location>
        <begin position="12"/>
        <end position="33"/>
    </location>
</feature>
<keyword evidence="5 7" id="KW-1133">Transmembrane helix</keyword>
<dbReference type="PANTHER" id="PTHR42925">
    <property type="entry name" value="MULTIDRUG AND TOXIN EFFLUX PROTEIN MATE FAMILY"/>
    <property type="match status" value="1"/>
</dbReference>
<keyword evidence="3" id="KW-1003">Cell membrane</keyword>
<keyword evidence="9" id="KW-1185">Reference proteome</keyword>
<dbReference type="RefSeq" id="WP_208430124.1">
    <property type="nucleotide sequence ID" value="NZ_JAEPRJ010000001.1"/>
</dbReference>
<sequence>MLKDKDFLRKFIRLTLPFSIQFLISSTVNLIDVMMIGKLGDAQIAAAGAANQIFFLLTIIQFGISSGASVFIAQYWGAGENENIKKVLGLIYVLSGGVSSLFTCLGLFLPEQVIRFYIHDADAVKYGSSYLFVVSISYIITAISTSLATVCRCTGNVGLPTVAGFISMATNIVGNAILIFGLFGAPALGLTGAAIATVIARLIEMLIILITVYKKKLIGAANVGELTGWKRGFVKEYFSKVAPVLFNEIAWSVGTSLYMVAFGLMGTSTVAAVQIASAVAQILFVFVRGAGNATAVMLGNTIGEGREEDAKRDSRRFLVILPILAAFVGIILIISRPLLLSIYEVSAETMESVRLLLFLHAILFIPKAFSVVMVVGILRSGGDTTFACFLDILPVWLFSVPFGFIGVKLGFPLWIVFLLVNAEDMIKPIWGIPRVLSDKWIHNLT</sequence>
<dbReference type="Pfam" id="PF01554">
    <property type="entry name" value="MatE"/>
    <property type="match status" value="2"/>
</dbReference>
<comment type="caution">
    <text evidence="8">The sequence shown here is derived from an EMBL/GenBank/DDBJ whole genome shotgun (WGS) entry which is preliminary data.</text>
</comment>
<protein>
    <submittedName>
        <fullName evidence="8">MATE family efflux transporter</fullName>
    </submittedName>
</protein>
<dbReference type="InterPro" id="IPR002528">
    <property type="entry name" value="MATE_fam"/>
</dbReference>
<dbReference type="PANTHER" id="PTHR42925:SF2">
    <property type="entry name" value="NA+ DRIVEN MULTIDRUG EFFLUX PUMP"/>
    <property type="match status" value="1"/>
</dbReference>
<organism evidence="8 9">
    <name type="scientific">Catonella massiliensis</name>
    <dbReference type="NCBI Taxonomy" id="2799636"/>
    <lineage>
        <taxon>Bacteria</taxon>
        <taxon>Bacillati</taxon>
        <taxon>Bacillota</taxon>
        <taxon>Clostridia</taxon>
        <taxon>Lachnospirales</taxon>
        <taxon>Lachnospiraceae</taxon>
        <taxon>Catonella</taxon>
    </lineage>
</organism>
<keyword evidence="4 7" id="KW-0812">Transmembrane</keyword>
<feature type="transmembrane region" description="Helical" evidence="7">
    <location>
        <begin position="129"/>
        <end position="150"/>
    </location>
</feature>
<evidence type="ECO:0000256" key="3">
    <source>
        <dbReference type="ARBA" id="ARBA00022475"/>
    </source>
</evidence>
<evidence type="ECO:0000256" key="6">
    <source>
        <dbReference type="ARBA" id="ARBA00023136"/>
    </source>
</evidence>
<dbReference type="Proteomes" id="UP000604730">
    <property type="component" value="Unassembled WGS sequence"/>
</dbReference>
<feature type="transmembrane region" description="Helical" evidence="7">
    <location>
        <begin position="398"/>
        <end position="420"/>
    </location>
</feature>
<dbReference type="InterPro" id="IPR048279">
    <property type="entry name" value="MdtK-like"/>
</dbReference>
<dbReference type="EMBL" id="JAEPRJ010000001">
    <property type="protein sequence ID" value="MBK5898723.1"/>
    <property type="molecule type" value="Genomic_DNA"/>
</dbReference>
<gene>
    <name evidence="8" type="ORF">JJN12_13225</name>
</gene>
<reference evidence="8 9" key="1">
    <citation type="submission" date="2021-01" db="EMBL/GenBank/DDBJ databases">
        <title>Isolation and description of Catonella massiliensis sp. nov., a novel Catonella species, isolated from a stable periodontitis subject.</title>
        <authorList>
            <person name="Antezack A."/>
            <person name="Boxberger M."/>
            <person name="La Scola B."/>
            <person name="Monnet-Corti V."/>
        </authorList>
    </citation>
    <scope>NUCLEOTIDE SEQUENCE [LARGE SCALE GENOMIC DNA]</scope>
    <source>
        <strain evidence="8 9">Marseille-Q4567</strain>
    </source>
</reference>
<evidence type="ECO:0000313" key="9">
    <source>
        <dbReference type="Proteomes" id="UP000604730"/>
    </source>
</evidence>
<comment type="subcellular location">
    <subcellularLocation>
        <location evidence="1">Cell membrane</location>
        <topology evidence="1">Multi-pass membrane protein</topology>
    </subcellularLocation>
</comment>
<feature type="transmembrane region" description="Helical" evidence="7">
    <location>
        <begin position="257"/>
        <end position="287"/>
    </location>
</feature>
<evidence type="ECO:0000256" key="4">
    <source>
        <dbReference type="ARBA" id="ARBA00022692"/>
    </source>
</evidence>
<feature type="transmembrane region" description="Helical" evidence="7">
    <location>
        <begin position="189"/>
        <end position="213"/>
    </location>
</feature>
<feature type="transmembrane region" description="Helical" evidence="7">
    <location>
        <begin position="355"/>
        <end position="378"/>
    </location>
</feature>
<name>A0ABS1J3L0_9FIRM</name>
<dbReference type="PIRSF" id="PIRSF006603">
    <property type="entry name" value="DinF"/>
    <property type="match status" value="1"/>
</dbReference>
<feature type="transmembrane region" description="Helical" evidence="7">
    <location>
        <begin position="162"/>
        <end position="183"/>
    </location>
</feature>
<keyword evidence="6 7" id="KW-0472">Membrane</keyword>
<feature type="transmembrane region" description="Helical" evidence="7">
    <location>
        <begin position="87"/>
        <end position="109"/>
    </location>
</feature>